<dbReference type="InterPro" id="IPR050426">
    <property type="entry name" value="Glycosyltransferase_28"/>
</dbReference>
<dbReference type="RefSeq" id="XP_007801392.1">
    <property type="nucleotide sequence ID" value="XM_007803201.1"/>
</dbReference>
<dbReference type="PANTHER" id="PTHR48050">
    <property type="entry name" value="STEROL 3-BETA-GLUCOSYLTRANSFERASE"/>
    <property type="match status" value="1"/>
</dbReference>
<dbReference type="GeneID" id="19239990"/>
<dbReference type="Pfam" id="PF13243">
    <property type="entry name" value="SQHop_cyclase_C"/>
    <property type="match status" value="1"/>
</dbReference>
<dbReference type="OrthoDB" id="21502at2759"/>
<dbReference type="eggNOG" id="KOG0497">
    <property type="taxonomic scope" value="Eukaryota"/>
</dbReference>
<evidence type="ECO:0000313" key="6">
    <source>
        <dbReference type="Proteomes" id="UP000019373"/>
    </source>
</evidence>
<accession>U1GM21</accession>
<name>U1GM21_ENDPU</name>
<reference evidence="6" key="1">
    <citation type="journal article" date="2014" name="BMC Genomics">
        <title>Genome characteristics reveal the impact of lichenization on lichen-forming fungus Endocarpon pusillum Hedwig (Verrucariales, Ascomycota).</title>
        <authorList>
            <person name="Wang Y.-Y."/>
            <person name="Liu B."/>
            <person name="Zhang X.-Y."/>
            <person name="Zhou Q.-M."/>
            <person name="Zhang T."/>
            <person name="Li H."/>
            <person name="Yu Y.-F."/>
            <person name="Zhang X.-L."/>
            <person name="Hao X.-Y."/>
            <person name="Wang M."/>
            <person name="Wang L."/>
            <person name="Wei J.-C."/>
        </authorList>
    </citation>
    <scope>NUCLEOTIDE SEQUENCE [LARGE SCALE GENOMIC DNA]</scope>
    <source>
        <strain evidence="6">Z07020 / HMAS-L-300199</strain>
    </source>
</reference>
<evidence type="ECO:0000256" key="2">
    <source>
        <dbReference type="ARBA" id="ARBA00022737"/>
    </source>
</evidence>
<proteinExistence type="predicted"/>
<organism evidence="5 6">
    <name type="scientific">Endocarpon pusillum (strain Z07020 / HMAS-L-300199)</name>
    <name type="common">Lichen-forming fungus</name>
    <dbReference type="NCBI Taxonomy" id="1263415"/>
    <lineage>
        <taxon>Eukaryota</taxon>
        <taxon>Fungi</taxon>
        <taxon>Dikarya</taxon>
        <taxon>Ascomycota</taxon>
        <taxon>Pezizomycotina</taxon>
        <taxon>Eurotiomycetes</taxon>
        <taxon>Chaetothyriomycetidae</taxon>
        <taxon>Verrucariales</taxon>
        <taxon>Verrucariaceae</taxon>
        <taxon>Endocarpon</taxon>
    </lineage>
</organism>
<dbReference type="Gene3D" id="3.40.50.2000">
    <property type="entry name" value="Glycogen Phosphorylase B"/>
    <property type="match status" value="2"/>
</dbReference>
<dbReference type="AlphaFoldDB" id="U1GM21"/>
<dbReference type="NCBIfam" id="TIGR01787">
    <property type="entry name" value="squalene_cyclas"/>
    <property type="match status" value="1"/>
</dbReference>
<dbReference type="InterPro" id="IPR018333">
    <property type="entry name" value="Squalene_cyclase"/>
</dbReference>
<dbReference type="Pfam" id="PF13249">
    <property type="entry name" value="SQHop_cyclase_N"/>
    <property type="match status" value="1"/>
</dbReference>
<dbReference type="HOGENOM" id="CLU_263922_0_0_1"/>
<dbReference type="InterPro" id="IPR002213">
    <property type="entry name" value="UDP_glucos_trans"/>
</dbReference>
<gene>
    <name evidence="5" type="ORF">EPUS_05037</name>
</gene>
<dbReference type="CDD" id="cd03784">
    <property type="entry name" value="GT1_Gtf-like"/>
    <property type="match status" value="1"/>
</dbReference>
<evidence type="ECO:0000259" key="3">
    <source>
        <dbReference type="Pfam" id="PF13243"/>
    </source>
</evidence>
<evidence type="ECO:0008006" key="7">
    <source>
        <dbReference type="Google" id="ProtNLM"/>
    </source>
</evidence>
<dbReference type="Proteomes" id="UP000019373">
    <property type="component" value="Unassembled WGS sequence"/>
</dbReference>
<evidence type="ECO:0000259" key="4">
    <source>
        <dbReference type="Pfam" id="PF13249"/>
    </source>
</evidence>
<sequence>MALDDLREEALNTLQQAIEYSFEKQKSDGHWTEECVADVTFTCQYVMFKRPERGWLLVSGPNAVGNASTTTEAYLALKILNVPADHPSMLKASAWVRKAGGVEKMPAELILMPPSFFLNIYTLSSWARSTLIPCLIIRHHDPVYALPNGRSADNDFLDELWSNPRNKNIPFASPLSTMLWKGDYIEYGFTLFDNILGLLGGLKHSPNRGLARKKCVDWLIEHQEVQGDWAGFFPPMHGSPWALIEEGYPFDHKAVVLGLDALERLSTTDTRGKRLAPTISPLWDTALMIGAMCDAGVGRDARVQKAINYVKERQLLGPEGDWRIYSRNQQPGGWSFEYFNTWYPDVDDTAVVVMSLIKQDPYFIESERISNAVTWMLGMHNRDGGFAAFDVDNDKLGLHKIPFSDMDSLCDPSTADVTGRVLECFGLLLSHRKGSLDRKLQLRVQLASERAIEFLLAKQEPFGGWWGRWGNNYNYGTSNVLRGLVHFAQDSAKVQHMVDRATRWFESVQNSDGGWGETLVTYERPELAGTGESTPAQTAWGVTALLPYRPASYPAIERGIRWLIANQTDKSLIGATWNQDVYPGTGFPMVLYLNYPYYHHYFPITALAKYLDGTQGLSFKPVELTLRISGSLNRPCVLLMVVGSRGDVQVFLRTAAFLTSSCGYRVRIATHAEHQKLVESRGFEFYCVAGSSAAFAKTLTTKPNILLSTIKGDFGVLRQALILMVCGFWRASIDSNESSDCRKKLSHRPFVADSIVSCNSALTHIHCAQKLQVPLVLVSLQPQLSTSEFPNALIMSEPNYRQVTLGNYISFICLDILNWLALGYHLNYLRVKEYGMPAVSWTWAVFDLVKMGISHFCLWSPHVLPRLAEWDSNVAIAGYAFDEAPNYTPPKALESFLDTDKPVLAISFGSADIPYPVKLMAIVFAAVKRVGAKAVVCRRWSDIDAKIPVPDHIFVIDEIPYAWLLPHVQGFVHHGGAGHIGSFWAAKIQQLGLGPPPLNHRRLTAETLVASLEDLLSGKYRTHCMEMASKIASDKDGAEVVGETVVHTQNSVGKGLYCSIIPELRAPWKHTSLSLPLSGAVAACLVSRNILHWSDLELEPTFDWSDKTAPRSEGIVKVLKVLTQLFAMVTWILYAFLQWIKLRSTEHPEDTFITKKRDPVRQARIRQAHYDLEFINGHDLKMEDGASVEDNEHDESNKVTVRLYNAELPIFAISINLEKSFAPNRGRMSSLVVLGIIGLQLAIYGSGLSFHSSRLGSSTRCSSTHAPMQPP</sequence>
<dbReference type="InterPro" id="IPR032696">
    <property type="entry name" value="SQ_cyclase_C"/>
</dbReference>
<dbReference type="SUPFAM" id="SSF48239">
    <property type="entry name" value="Terpenoid cyclases/Protein prenyltransferases"/>
    <property type="match status" value="2"/>
</dbReference>
<dbReference type="PANTHER" id="PTHR48050:SF13">
    <property type="entry name" value="STEROL 3-BETA-GLUCOSYLTRANSFERASE UGT80A2"/>
    <property type="match status" value="1"/>
</dbReference>
<protein>
    <recommendedName>
        <fullName evidence="7">Squalene cyclase C-terminal domain-containing protein</fullName>
    </recommendedName>
</protein>
<keyword evidence="1" id="KW-0808">Transferase</keyword>
<evidence type="ECO:0000313" key="5">
    <source>
        <dbReference type="EMBL" id="ERF72956.1"/>
    </source>
</evidence>
<evidence type="ECO:0000256" key="1">
    <source>
        <dbReference type="ARBA" id="ARBA00022679"/>
    </source>
</evidence>
<dbReference type="GO" id="GO:0016866">
    <property type="term" value="F:intramolecular transferase activity"/>
    <property type="evidence" value="ECO:0007669"/>
    <property type="project" value="InterPro"/>
</dbReference>
<feature type="domain" description="Squalene cyclase N-terminal" evidence="4">
    <location>
        <begin position="103"/>
        <end position="269"/>
    </location>
</feature>
<dbReference type="GO" id="GO:0016104">
    <property type="term" value="P:triterpenoid biosynthetic process"/>
    <property type="evidence" value="ECO:0007669"/>
    <property type="project" value="InterPro"/>
</dbReference>
<dbReference type="SFLD" id="SFLDG01016">
    <property type="entry name" value="Prenyltransferase_Like_2"/>
    <property type="match status" value="1"/>
</dbReference>
<dbReference type="InterPro" id="IPR032697">
    <property type="entry name" value="SQ_cyclase_N"/>
</dbReference>
<dbReference type="eggNOG" id="KOG1192">
    <property type="taxonomic scope" value="Eukaryota"/>
</dbReference>
<dbReference type="SUPFAM" id="SSF53756">
    <property type="entry name" value="UDP-Glycosyltransferase/glycogen phosphorylase"/>
    <property type="match status" value="1"/>
</dbReference>
<dbReference type="InterPro" id="IPR008930">
    <property type="entry name" value="Terpenoid_cyclase/PrenylTrfase"/>
</dbReference>
<feature type="domain" description="Squalene cyclase C-terminal" evidence="3">
    <location>
        <begin position="279"/>
        <end position="611"/>
    </location>
</feature>
<dbReference type="Gene3D" id="1.50.10.20">
    <property type="match status" value="2"/>
</dbReference>
<dbReference type="GO" id="GO:0008194">
    <property type="term" value="F:UDP-glycosyltransferase activity"/>
    <property type="evidence" value="ECO:0007669"/>
    <property type="project" value="InterPro"/>
</dbReference>
<dbReference type="GO" id="GO:0005811">
    <property type="term" value="C:lipid droplet"/>
    <property type="evidence" value="ECO:0007669"/>
    <property type="project" value="InterPro"/>
</dbReference>
<keyword evidence="6" id="KW-1185">Reference proteome</keyword>
<keyword evidence="2" id="KW-0677">Repeat</keyword>
<dbReference type="EMBL" id="KE721008">
    <property type="protein sequence ID" value="ERF72956.1"/>
    <property type="molecule type" value="Genomic_DNA"/>
</dbReference>